<organism evidence="4 5">
    <name type="scientific">Sphingobium indicum BiD32</name>
    <dbReference type="NCBI Taxonomy" id="1301087"/>
    <lineage>
        <taxon>Bacteria</taxon>
        <taxon>Pseudomonadati</taxon>
        <taxon>Pseudomonadota</taxon>
        <taxon>Alphaproteobacteria</taxon>
        <taxon>Sphingomonadales</taxon>
        <taxon>Sphingomonadaceae</taxon>
        <taxon>Sphingobium</taxon>
    </lineage>
</organism>
<feature type="domain" description="Inner membrane protein YqiJ OB-fold" evidence="2">
    <location>
        <begin position="134"/>
        <end position="194"/>
    </location>
</feature>
<evidence type="ECO:0000259" key="2">
    <source>
        <dbReference type="Pfam" id="PF07290"/>
    </source>
</evidence>
<keyword evidence="1" id="KW-0472">Membrane</keyword>
<dbReference type="OrthoDB" id="7207054at2"/>
<evidence type="ECO:0000256" key="1">
    <source>
        <dbReference type="SAM" id="Phobius"/>
    </source>
</evidence>
<dbReference type="InterPro" id="IPR010840">
    <property type="entry name" value="YqiJ_OB"/>
</dbReference>
<protein>
    <recommendedName>
        <fullName evidence="6">DUF1449 family protein</fullName>
    </recommendedName>
</protein>
<feature type="transmembrane region" description="Helical" evidence="1">
    <location>
        <begin position="12"/>
        <end position="33"/>
    </location>
</feature>
<dbReference type="Proteomes" id="UP000013201">
    <property type="component" value="Unassembled WGS sequence"/>
</dbReference>
<dbReference type="RefSeq" id="WP_006956819.1">
    <property type="nucleotide sequence ID" value="NZ_CAVK010000110.1"/>
</dbReference>
<reference evidence="5" key="2">
    <citation type="submission" date="2013-04" db="EMBL/GenBank/DDBJ databases">
        <title>Bisphenol A degrading Sphingobium sp. strain BiD32.</title>
        <authorList>
            <person name="Nielsen J.L."/>
            <person name="Zhou N.A."/>
            <person name="Kjeldal H."/>
        </authorList>
    </citation>
    <scope>NUCLEOTIDE SEQUENCE [LARGE SCALE GENOMIC DNA]</scope>
    <source>
        <strain evidence="5">BiD32</strain>
    </source>
</reference>
<dbReference type="Pfam" id="PF21001">
    <property type="entry name" value="YqiJ_N"/>
    <property type="match status" value="1"/>
</dbReference>
<evidence type="ECO:0000313" key="4">
    <source>
        <dbReference type="EMBL" id="CCW17953.1"/>
    </source>
</evidence>
<feature type="transmembrane region" description="Helical" evidence="1">
    <location>
        <begin position="93"/>
        <end position="113"/>
    </location>
</feature>
<proteinExistence type="predicted"/>
<keyword evidence="5" id="KW-1185">Reference proteome</keyword>
<sequence length="206" mass="21793">MLALLTSPEYAIFSMALVVMLGIGTIEAIGLGLGHLDVDADVDGNVGSDSLLGWLGLKTGLPVLIWLTAFLGCFTLIGFAIQQIATAVAGVPLHWSIAGGAGLIIGVISNAYVSSGLARLMPEYESTVIDTDDLIMRRATVLEGVSQRGHPARAKVVDQHGQAHYVMVEPHHDSDIIAQGESALLVRRAGPTFFIQPDSDTILRPL</sequence>
<feature type="transmembrane region" description="Helical" evidence="1">
    <location>
        <begin position="63"/>
        <end position="81"/>
    </location>
</feature>
<keyword evidence="1" id="KW-0812">Transmembrane</keyword>
<name>N1MR77_9SPHN</name>
<evidence type="ECO:0000259" key="3">
    <source>
        <dbReference type="Pfam" id="PF21001"/>
    </source>
</evidence>
<accession>N1MR77</accession>
<evidence type="ECO:0000313" key="5">
    <source>
        <dbReference type="Proteomes" id="UP000013201"/>
    </source>
</evidence>
<gene>
    <name evidence="4" type="ORF">EBBID32_23020</name>
</gene>
<dbReference type="InterPro" id="IPR048376">
    <property type="entry name" value="YqiJ_N"/>
</dbReference>
<dbReference type="AlphaFoldDB" id="N1MR77"/>
<comment type="caution">
    <text evidence="4">The sequence shown here is derived from an EMBL/GenBank/DDBJ whole genome shotgun (WGS) entry which is preliminary data.</text>
</comment>
<feature type="domain" description="Inner membrane protein YqiJ N-terminal" evidence="3">
    <location>
        <begin position="12"/>
        <end position="106"/>
    </location>
</feature>
<evidence type="ECO:0008006" key="6">
    <source>
        <dbReference type="Google" id="ProtNLM"/>
    </source>
</evidence>
<dbReference type="Pfam" id="PF07290">
    <property type="entry name" value="YqiJ_OB"/>
    <property type="match status" value="1"/>
</dbReference>
<dbReference type="EMBL" id="CAVK010000110">
    <property type="protein sequence ID" value="CCW17953.1"/>
    <property type="molecule type" value="Genomic_DNA"/>
</dbReference>
<reference evidence="4 5" key="1">
    <citation type="submission" date="2013-03" db="EMBL/GenBank/DDBJ databases">
        <authorList>
            <person name="Le V."/>
        </authorList>
    </citation>
    <scope>NUCLEOTIDE SEQUENCE [LARGE SCALE GENOMIC DNA]</scope>
    <source>
        <strain evidence="4 5">BiD32</strain>
    </source>
</reference>
<keyword evidence="1" id="KW-1133">Transmembrane helix</keyword>